<name>A0A7J5Z5A6_DISMA</name>
<dbReference type="PANTHER" id="PTHR45718">
    <property type="entry name" value="TRANSCRIPTIONAL ACTIVATOR CUBITUS INTERRUPTUS"/>
    <property type="match status" value="1"/>
</dbReference>
<dbReference type="InterPro" id="IPR043359">
    <property type="entry name" value="GLI-like"/>
</dbReference>
<feature type="region of interest" description="Disordered" evidence="7">
    <location>
        <begin position="618"/>
        <end position="637"/>
    </location>
</feature>
<protein>
    <submittedName>
        <fullName evidence="8">Uncharacterized protein</fullName>
    </submittedName>
</protein>
<dbReference type="GO" id="GO:0005634">
    <property type="term" value="C:nucleus"/>
    <property type="evidence" value="ECO:0007669"/>
    <property type="project" value="UniProtKB-SubCell"/>
</dbReference>
<feature type="compositionally biased region" description="Low complexity" evidence="7">
    <location>
        <begin position="618"/>
        <end position="629"/>
    </location>
</feature>
<keyword evidence="4" id="KW-0863">Zinc-finger</keyword>
<evidence type="ECO:0000313" key="8">
    <source>
        <dbReference type="EMBL" id="KAF3857004.1"/>
    </source>
</evidence>
<keyword evidence="5" id="KW-0862">Zinc</keyword>
<dbReference type="GO" id="GO:0000978">
    <property type="term" value="F:RNA polymerase II cis-regulatory region sequence-specific DNA binding"/>
    <property type="evidence" value="ECO:0007669"/>
    <property type="project" value="TreeGrafter"/>
</dbReference>
<dbReference type="GO" id="GO:0000981">
    <property type="term" value="F:DNA-binding transcription factor activity, RNA polymerase II-specific"/>
    <property type="evidence" value="ECO:0007669"/>
    <property type="project" value="TreeGrafter"/>
</dbReference>
<dbReference type="GO" id="GO:0007224">
    <property type="term" value="P:smoothened signaling pathway"/>
    <property type="evidence" value="ECO:0007669"/>
    <property type="project" value="TreeGrafter"/>
</dbReference>
<dbReference type="AlphaFoldDB" id="A0A7J5Z5A6"/>
<comment type="caution">
    <text evidence="8">The sequence shown here is derived from an EMBL/GenBank/DDBJ whole genome shotgun (WGS) entry which is preliminary data.</text>
</comment>
<dbReference type="Proteomes" id="UP000518266">
    <property type="component" value="Unassembled WGS sequence"/>
</dbReference>
<evidence type="ECO:0000256" key="3">
    <source>
        <dbReference type="ARBA" id="ARBA00022737"/>
    </source>
</evidence>
<feature type="region of interest" description="Disordered" evidence="7">
    <location>
        <begin position="204"/>
        <end position="227"/>
    </location>
</feature>
<gene>
    <name evidence="8" type="ORF">F7725_008863</name>
</gene>
<evidence type="ECO:0000256" key="2">
    <source>
        <dbReference type="ARBA" id="ARBA00022723"/>
    </source>
</evidence>
<feature type="compositionally biased region" description="Basic and acidic residues" evidence="7">
    <location>
        <begin position="210"/>
        <end position="220"/>
    </location>
</feature>
<evidence type="ECO:0000256" key="5">
    <source>
        <dbReference type="ARBA" id="ARBA00022833"/>
    </source>
</evidence>
<dbReference type="OrthoDB" id="3214149at2759"/>
<organism evidence="8 9">
    <name type="scientific">Dissostichus mawsoni</name>
    <name type="common">Antarctic cod</name>
    <dbReference type="NCBI Taxonomy" id="36200"/>
    <lineage>
        <taxon>Eukaryota</taxon>
        <taxon>Metazoa</taxon>
        <taxon>Chordata</taxon>
        <taxon>Craniata</taxon>
        <taxon>Vertebrata</taxon>
        <taxon>Euteleostomi</taxon>
        <taxon>Actinopterygii</taxon>
        <taxon>Neopterygii</taxon>
        <taxon>Teleostei</taxon>
        <taxon>Neoteleostei</taxon>
        <taxon>Acanthomorphata</taxon>
        <taxon>Eupercaria</taxon>
        <taxon>Perciformes</taxon>
        <taxon>Notothenioidei</taxon>
        <taxon>Nototheniidae</taxon>
        <taxon>Dissostichus</taxon>
    </lineage>
</organism>
<sequence length="665" mass="73481">MAAPSGGSVGDFSPLEDLGYEDTIGGLEVMGLHHRKHFGITMHLKKETLKTARDSWSLFGTGGGPVSFPGSGCGDLSKATLLERRDSTSSTLSSMYSRRSSGISQCFFSALQPVLPVRMQPPQLQRLLRPNICGHVPALQSEQPVWGGNVRCRYRRCTAHTSSNMDRMNALFEDYQESSTTKRDRVSREYNSYSTRTLMPHEVPSTLPRRASDPVRRPDYPTRPQMQRYNSMGTLNRAESMQPHPPPAADRRHLPQQGYLHQDGSPHRYPYSISENIPVGRITGDIPEEDVMQRDPNQAHFQGTPNPQHQQSYYQRRMAVVRTNMNLPHQVVASSNMGASSPRDSKVSLGQMDASELCSKAQARGNLAVLQQNFRSVHNNLSSNQQMMQNHVNTTRCKQLEPGEDCLQLSNLNLSPCRFKESLYDRNGNSTYPVKVNLPSATCEQEPVHFADAGFQRVQVKVEDCDESIMMSDQQNCNMTSQNPLHLYPTPPTGPRPLTRHLSGSRHQSNANQDVASALPGGVLGLHCSENSEDNALFYTGQIQVFEHNGNFDHLACPVVNVPLFESNAASSNRALVDGSLTPEQIDFDCMLEDDDDGDHSSVMSGTLSPGLLQSFSRSSSRLTTPRNSVTLPTVPQGTGNMAIGDMSSLLSALAEESKFLNSMS</sequence>
<keyword evidence="9" id="KW-1185">Reference proteome</keyword>
<dbReference type="EMBL" id="JAAKFY010000005">
    <property type="protein sequence ID" value="KAF3857004.1"/>
    <property type="molecule type" value="Genomic_DNA"/>
</dbReference>
<evidence type="ECO:0000256" key="7">
    <source>
        <dbReference type="SAM" id="MobiDB-lite"/>
    </source>
</evidence>
<dbReference type="GO" id="GO:0008270">
    <property type="term" value="F:zinc ion binding"/>
    <property type="evidence" value="ECO:0007669"/>
    <property type="project" value="UniProtKB-KW"/>
</dbReference>
<keyword evidence="3" id="KW-0677">Repeat</keyword>
<dbReference type="PANTHER" id="PTHR45718:SF6">
    <property type="entry name" value="ZINC FINGER PROTEIN GLI2"/>
    <property type="match status" value="1"/>
</dbReference>
<keyword evidence="2" id="KW-0479">Metal-binding</keyword>
<proteinExistence type="predicted"/>
<evidence type="ECO:0000313" key="9">
    <source>
        <dbReference type="Proteomes" id="UP000518266"/>
    </source>
</evidence>
<evidence type="ECO:0000256" key="4">
    <source>
        <dbReference type="ARBA" id="ARBA00022771"/>
    </source>
</evidence>
<evidence type="ECO:0000256" key="1">
    <source>
        <dbReference type="ARBA" id="ARBA00004123"/>
    </source>
</evidence>
<accession>A0A7J5Z5A6</accession>
<evidence type="ECO:0000256" key="6">
    <source>
        <dbReference type="ARBA" id="ARBA00023242"/>
    </source>
</evidence>
<reference evidence="8 9" key="1">
    <citation type="submission" date="2020-03" db="EMBL/GenBank/DDBJ databases">
        <title>Dissostichus mawsoni Genome sequencing and assembly.</title>
        <authorList>
            <person name="Park H."/>
        </authorList>
    </citation>
    <scope>NUCLEOTIDE SEQUENCE [LARGE SCALE GENOMIC DNA]</scope>
    <source>
        <strain evidence="8">DM0001</strain>
        <tissue evidence="8">Muscle</tissue>
    </source>
</reference>
<keyword evidence="6" id="KW-0539">Nucleus</keyword>
<comment type="subcellular location">
    <subcellularLocation>
        <location evidence="1">Nucleus</location>
    </subcellularLocation>
</comment>